<dbReference type="KEGG" id="psoj:PHYSODRAFT_328219"/>
<sequence>MRQGFEVDTRKSCTNHAKLDYDYCCAAHDPSIRLIRPHVLDPIAPGLRARVEDDVVARNGGKDIYNRKALNLRSPLLEKPRALQLDELRREDDFLLATDFLRDNVVNELDNLALTRSSTNCIKGRAVWKFLGDSLTGHRDNTTFTSYLLDAKRDDETLGRDATRRITRYMGQAIKKCQRTLADEDDTPVLEQLSERVQRLRVDMKLGRAR</sequence>
<organism evidence="1 2">
    <name type="scientific">Phytophthora sojae (strain P6497)</name>
    <name type="common">Soybean stem and root rot agent</name>
    <name type="synonym">Phytophthora megasperma f. sp. glycines</name>
    <dbReference type="NCBI Taxonomy" id="1094619"/>
    <lineage>
        <taxon>Eukaryota</taxon>
        <taxon>Sar</taxon>
        <taxon>Stramenopiles</taxon>
        <taxon>Oomycota</taxon>
        <taxon>Peronosporomycetes</taxon>
        <taxon>Peronosporales</taxon>
        <taxon>Peronosporaceae</taxon>
        <taxon>Phytophthora</taxon>
    </lineage>
</organism>
<gene>
    <name evidence="1" type="ORF">PHYSODRAFT_328219</name>
</gene>
<dbReference type="AlphaFoldDB" id="G4Z331"/>
<dbReference type="GeneID" id="20645755"/>
<proteinExistence type="predicted"/>
<accession>G4Z331</accession>
<dbReference type="InParanoid" id="G4Z331"/>
<dbReference type="OMA" id="MFAYAFE"/>
<dbReference type="Proteomes" id="UP000002640">
    <property type="component" value="Unassembled WGS sequence"/>
</dbReference>
<dbReference type="RefSeq" id="XP_009522777.1">
    <property type="nucleotide sequence ID" value="XM_009524482.1"/>
</dbReference>
<evidence type="ECO:0000313" key="1">
    <source>
        <dbReference type="EMBL" id="EGZ20060.1"/>
    </source>
</evidence>
<keyword evidence="2" id="KW-1185">Reference proteome</keyword>
<reference evidence="1 2" key="1">
    <citation type="journal article" date="2006" name="Science">
        <title>Phytophthora genome sequences uncover evolutionary origins and mechanisms of pathogenesis.</title>
        <authorList>
            <person name="Tyler B.M."/>
            <person name="Tripathy S."/>
            <person name="Zhang X."/>
            <person name="Dehal P."/>
            <person name="Jiang R.H."/>
            <person name="Aerts A."/>
            <person name="Arredondo F.D."/>
            <person name="Baxter L."/>
            <person name="Bensasson D."/>
            <person name="Beynon J.L."/>
            <person name="Chapman J."/>
            <person name="Damasceno C.M."/>
            <person name="Dorrance A.E."/>
            <person name="Dou D."/>
            <person name="Dickerman A.W."/>
            <person name="Dubchak I.L."/>
            <person name="Garbelotto M."/>
            <person name="Gijzen M."/>
            <person name="Gordon S.G."/>
            <person name="Govers F."/>
            <person name="Grunwald N.J."/>
            <person name="Huang W."/>
            <person name="Ivors K.L."/>
            <person name="Jones R.W."/>
            <person name="Kamoun S."/>
            <person name="Krampis K."/>
            <person name="Lamour K.H."/>
            <person name="Lee M.K."/>
            <person name="McDonald W.H."/>
            <person name="Medina M."/>
            <person name="Meijer H.J."/>
            <person name="Nordberg E.K."/>
            <person name="Maclean D.J."/>
            <person name="Ospina-Giraldo M.D."/>
            <person name="Morris P.F."/>
            <person name="Phuntumart V."/>
            <person name="Putnam N.H."/>
            <person name="Rash S."/>
            <person name="Rose J.K."/>
            <person name="Sakihama Y."/>
            <person name="Salamov A.A."/>
            <person name="Savidor A."/>
            <person name="Scheuring C.F."/>
            <person name="Smith B.M."/>
            <person name="Sobral B.W."/>
            <person name="Terry A."/>
            <person name="Torto-Alalibo T.A."/>
            <person name="Win J."/>
            <person name="Xu Z."/>
            <person name="Zhang H."/>
            <person name="Grigoriev I.V."/>
            <person name="Rokhsar D.S."/>
            <person name="Boore J.L."/>
        </authorList>
    </citation>
    <scope>NUCLEOTIDE SEQUENCE [LARGE SCALE GENOMIC DNA]</scope>
    <source>
        <strain evidence="1 2">P6497</strain>
    </source>
</reference>
<name>G4Z331_PHYSP</name>
<dbReference type="EMBL" id="JH159153">
    <property type="protein sequence ID" value="EGZ20060.1"/>
    <property type="molecule type" value="Genomic_DNA"/>
</dbReference>
<evidence type="ECO:0000313" key="2">
    <source>
        <dbReference type="Proteomes" id="UP000002640"/>
    </source>
</evidence>
<protein>
    <submittedName>
        <fullName evidence="1">Uncharacterized protein</fullName>
    </submittedName>
</protein>